<keyword evidence="5" id="KW-1185">Reference proteome</keyword>
<accession>A0ABR9DFN2</accession>
<keyword evidence="2" id="KW-0732">Signal</keyword>
<gene>
    <name evidence="4" type="ORF">EBB_15365</name>
</gene>
<dbReference type="Proteomes" id="UP000641152">
    <property type="component" value="Unassembled WGS sequence"/>
</dbReference>
<dbReference type="RefSeq" id="WP_192394640.1">
    <property type="nucleotide sequence ID" value="NZ_CAJHIU010000002.1"/>
</dbReference>
<evidence type="ECO:0000313" key="5">
    <source>
        <dbReference type="Proteomes" id="UP000641152"/>
    </source>
</evidence>
<evidence type="ECO:0000313" key="4">
    <source>
        <dbReference type="EMBL" id="MBD9361877.1"/>
    </source>
</evidence>
<protein>
    <submittedName>
        <fullName evidence="4">Type II and III secretion system protein</fullName>
    </submittedName>
</protein>
<evidence type="ECO:0000259" key="3">
    <source>
        <dbReference type="Pfam" id="PF00263"/>
    </source>
</evidence>
<evidence type="ECO:0000256" key="1">
    <source>
        <dbReference type="RuleBase" id="RU004003"/>
    </source>
</evidence>
<dbReference type="Pfam" id="PF00263">
    <property type="entry name" value="Secretin"/>
    <property type="match status" value="1"/>
</dbReference>
<feature type="chain" id="PRO_5046855995" evidence="2">
    <location>
        <begin position="20"/>
        <end position="263"/>
    </location>
</feature>
<reference evidence="4 5" key="1">
    <citation type="submission" date="2020-09" db="EMBL/GenBank/DDBJ databases">
        <title>Methylomonas albis sp. nov. and Methylomonas fluvii sp. nov.: Two cold-adapted methanotrophs from the River Elbe and an amended description of Methylovulum psychrotolerans strain Eb1.</title>
        <authorList>
            <person name="Bussmann I.K."/>
            <person name="Klings K.-W."/>
            <person name="Warnstedt J."/>
            <person name="Hoppert M."/>
            <person name="Saborowski A."/>
            <person name="Horn F."/>
            <person name="Liebner S."/>
        </authorList>
    </citation>
    <scope>NUCLEOTIDE SEQUENCE [LARGE SCALE GENOMIC DNA]</scope>
    <source>
        <strain evidence="4 5">EbB</strain>
    </source>
</reference>
<proteinExistence type="inferred from homology"/>
<organism evidence="4 5">
    <name type="scientific">Methylomonas fluvii</name>
    <dbReference type="NCBI Taxonomy" id="1854564"/>
    <lineage>
        <taxon>Bacteria</taxon>
        <taxon>Pseudomonadati</taxon>
        <taxon>Pseudomonadota</taxon>
        <taxon>Gammaproteobacteria</taxon>
        <taxon>Methylococcales</taxon>
        <taxon>Methylococcaceae</taxon>
        <taxon>Methylomonas</taxon>
    </lineage>
</organism>
<feature type="domain" description="Type II/III secretion system secretin-like" evidence="3">
    <location>
        <begin position="130"/>
        <end position="238"/>
    </location>
</feature>
<comment type="similarity">
    <text evidence="1">Belongs to the bacterial secretin family.</text>
</comment>
<sequence length="263" mass="28662">MKSRLCWAGLMLIAGLAVADESVIEVIPLMNRPASDVHALLAPLLDADDRVIENGASLIVKTNPAKLGEIRAVIQKLDARLSNLVISVLQTSSKTAAELNAEAAIAATPNRIRIRGMMGNTEDLRNRQQHQQIRTLEGQAAHIKTGQVRPVQNYSVYDSGYGYGSAVSSNTQMIEASTGFVVTPRLAGNQVTLDIEPWSDSFQRNGHIETQSAHTTLRTNLGEWVELAGNADTEQSDNHGFNSFNHSTRQNALRILIKVDQAD</sequence>
<name>A0ABR9DFN2_9GAMM</name>
<feature type="signal peptide" evidence="2">
    <location>
        <begin position="1"/>
        <end position="19"/>
    </location>
</feature>
<dbReference type="Gene3D" id="3.30.1370.120">
    <property type="match status" value="1"/>
</dbReference>
<evidence type="ECO:0000256" key="2">
    <source>
        <dbReference type="SAM" id="SignalP"/>
    </source>
</evidence>
<dbReference type="EMBL" id="JACXST010000002">
    <property type="protein sequence ID" value="MBD9361877.1"/>
    <property type="molecule type" value="Genomic_DNA"/>
</dbReference>
<dbReference type="InterPro" id="IPR038591">
    <property type="entry name" value="NolW-like_sf"/>
</dbReference>
<comment type="caution">
    <text evidence="4">The sequence shown here is derived from an EMBL/GenBank/DDBJ whole genome shotgun (WGS) entry which is preliminary data.</text>
</comment>
<dbReference type="InterPro" id="IPR004846">
    <property type="entry name" value="T2SS/T3SS_dom"/>
</dbReference>